<dbReference type="InterPro" id="IPR036249">
    <property type="entry name" value="Thioredoxin-like_sf"/>
</dbReference>
<dbReference type="PROSITE" id="PS51355">
    <property type="entry name" value="GLUTATHIONE_PEROXID_3"/>
    <property type="match status" value="1"/>
</dbReference>
<proteinExistence type="inferred from homology"/>
<sequence>MTAASFFDLKALDKRGQAFDIAALKGHPVLIVNVASQCGLTPHYKGLEALNKKYKDQGLVIVGFPCNQFGAQEPGTAEEAAEECKLNYGVSFSILEKIDVNGDNTHPVYQFLKAKQPGDIKWNFGKFLVGRDGVKVERFEPTVTPEDLVPSIEAALKETAAL</sequence>
<comment type="similarity">
    <text evidence="1 6">Belongs to the glutathione peroxidase family.</text>
</comment>
<dbReference type="OrthoDB" id="446890at2759"/>
<dbReference type="PROSITE" id="PS00460">
    <property type="entry name" value="GLUTATHIONE_PEROXID_1"/>
    <property type="match status" value="1"/>
</dbReference>
<dbReference type="PANTHER" id="PTHR11592">
    <property type="entry name" value="GLUTATHIONE PEROXIDASE"/>
    <property type="match status" value="1"/>
</dbReference>
<dbReference type="FunFam" id="3.40.30.10:FF:000010">
    <property type="entry name" value="Glutathione peroxidase"/>
    <property type="match status" value="1"/>
</dbReference>
<evidence type="ECO:0000313" key="7">
    <source>
        <dbReference type="EMBL" id="RKO83242.1"/>
    </source>
</evidence>
<name>A0A4P9VVT2_9FUNG</name>
<dbReference type="InterPro" id="IPR029759">
    <property type="entry name" value="GPX_AS"/>
</dbReference>
<evidence type="ECO:0000256" key="1">
    <source>
        <dbReference type="ARBA" id="ARBA00006926"/>
    </source>
</evidence>
<keyword evidence="2 6" id="KW-0575">Peroxidase</keyword>
<dbReference type="InterPro" id="IPR029760">
    <property type="entry name" value="GPX_CS"/>
</dbReference>
<feature type="active site" evidence="5">
    <location>
        <position position="38"/>
    </location>
</feature>
<dbReference type="PANTHER" id="PTHR11592:SF78">
    <property type="entry name" value="GLUTATHIONE PEROXIDASE"/>
    <property type="match status" value="1"/>
</dbReference>
<organism evidence="7 8">
    <name type="scientific">Blyttiomyces helicus</name>
    <dbReference type="NCBI Taxonomy" id="388810"/>
    <lineage>
        <taxon>Eukaryota</taxon>
        <taxon>Fungi</taxon>
        <taxon>Fungi incertae sedis</taxon>
        <taxon>Chytridiomycota</taxon>
        <taxon>Chytridiomycota incertae sedis</taxon>
        <taxon>Chytridiomycetes</taxon>
        <taxon>Chytridiomycetes incertae sedis</taxon>
        <taxon>Blyttiomyces</taxon>
    </lineage>
</organism>
<gene>
    <name evidence="7" type="ORF">BDK51DRAFT_19364</name>
</gene>
<dbReference type="GO" id="GO:0034599">
    <property type="term" value="P:cellular response to oxidative stress"/>
    <property type="evidence" value="ECO:0007669"/>
    <property type="project" value="TreeGrafter"/>
</dbReference>
<dbReference type="GO" id="GO:0140824">
    <property type="term" value="F:thioredoxin-dependent peroxiredoxin activity"/>
    <property type="evidence" value="ECO:0007669"/>
    <property type="project" value="UniProtKB-EC"/>
</dbReference>
<dbReference type="Pfam" id="PF00255">
    <property type="entry name" value="GSHPx"/>
    <property type="match status" value="1"/>
</dbReference>
<dbReference type="AlphaFoldDB" id="A0A4P9VVT2"/>
<keyword evidence="3 6" id="KW-0560">Oxidoreductase</keyword>
<evidence type="ECO:0000256" key="4">
    <source>
        <dbReference type="ARBA" id="ARBA00049091"/>
    </source>
</evidence>
<evidence type="ECO:0000313" key="8">
    <source>
        <dbReference type="Proteomes" id="UP000269721"/>
    </source>
</evidence>
<protein>
    <recommendedName>
        <fullName evidence="6">Glutathione peroxidase</fullName>
    </recommendedName>
</protein>
<reference evidence="8" key="1">
    <citation type="journal article" date="2018" name="Nat. Microbiol.">
        <title>Leveraging single-cell genomics to expand the fungal tree of life.</title>
        <authorList>
            <person name="Ahrendt S.R."/>
            <person name="Quandt C.A."/>
            <person name="Ciobanu D."/>
            <person name="Clum A."/>
            <person name="Salamov A."/>
            <person name="Andreopoulos B."/>
            <person name="Cheng J.F."/>
            <person name="Woyke T."/>
            <person name="Pelin A."/>
            <person name="Henrissat B."/>
            <person name="Reynolds N.K."/>
            <person name="Benny G.L."/>
            <person name="Smith M.E."/>
            <person name="James T.Y."/>
            <person name="Grigoriev I.V."/>
        </authorList>
    </citation>
    <scope>NUCLEOTIDE SEQUENCE [LARGE SCALE GENOMIC DNA]</scope>
</reference>
<dbReference type="SUPFAM" id="SSF52833">
    <property type="entry name" value="Thioredoxin-like"/>
    <property type="match status" value="1"/>
</dbReference>
<accession>A0A4P9VVT2</accession>
<dbReference type="InterPro" id="IPR000889">
    <property type="entry name" value="Glutathione_peroxidase"/>
</dbReference>
<dbReference type="PIRSF" id="PIRSF000303">
    <property type="entry name" value="Glutathion_perox"/>
    <property type="match status" value="1"/>
</dbReference>
<dbReference type="EMBL" id="ML001474">
    <property type="protein sequence ID" value="RKO83242.1"/>
    <property type="molecule type" value="Genomic_DNA"/>
</dbReference>
<dbReference type="Proteomes" id="UP000269721">
    <property type="component" value="Unassembled WGS sequence"/>
</dbReference>
<dbReference type="Gene3D" id="3.40.30.10">
    <property type="entry name" value="Glutaredoxin"/>
    <property type="match status" value="1"/>
</dbReference>
<dbReference type="PROSITE" id="PS00763">
    <property type="entry name" value="GLUTATHIONE_PEROXID_2"/>
    <property type="match status" value="1"/>
</dbReference>
<evidence type="ECO:0000256" key="6">
    <source>
        <dbReference type="RuleBase" id="RU000499"/>
    </source>
</evidence>
<dbReference type="CDD" id="cd00340">
    <property type="entry name" value="GSH_Peroxidase"/>
    <property type="match status" value="1"/>
</dbReference>
<comment type="catalytic activity">
    <reaction evidence="4">
        <text>a hydroperoxide + [thioredoxin]-dithiol = an alcohol + [thioredoxin]-disulfide + H2O</text>
        <dbReference type="Rhea" id="RHEA:62620"/>
        <dbReference type="Rhea" id="RHEA-COMP:10698"/>
        <dbReference type="Rhea" id="RHEA-COMP:10700"/>
        <dbReference type="ChEBI" id="CHEBI:15377"/>
        <dbReference type="ChEBI" id="CHEBI:29950"/>
        <dbReference type="ChEBI" id="CHEBI:30879"/>
        <dbReference type="ChEBI" id="CHEBI:35924"/>
        <dbReference type="ChEBI" id="CHEBI:50058"/>
        <dbReference type="EC" id="1.11.1.24"/>
    </reaction>
</comment>
<keyword evidence="8" id="KW-1185">Reference proteome</keyword>
<evidence type="ECO:0000256" key="3">
    <source>
        <dbReference type="ARBA" id="ARBA00023002"/>
    </source>
</evidence>
<evidence type="ECO:0000256" key="5">
    <source>
        <dbReference type="PIRSR" id="PIRSR000303-1"/>
    </source>
</evidence>
<evidence type="ECO:0000256" key="2">
    <source>
        <dbReference type="ARBA" id="ARBA00022559"/>
    </source>
</evidence>
<dbReference type="PRINTS" id="PR01011">
    <property type="entry name" value="GLUTPROXDASE"/>
</dbReference>